<dbReference type="InterPro" id="IPR038765">
    <property type="entry name" value="Papain-like_cys_pep_sf"/>
</dbReference>
<evidence type="ECO:0008006" key="3">
    <source>
        <dbReference type="Google" id="ProtNLM"/>
    </source>
</evidence>
<dbReference type="AlphaFoldDB" id="A0A1Y2CV21"/>
<comment type="caution">
    <text evidence="1">The sequence shown here is derived from an EMBL/GenBank/DDBJ whole genome shotgun (WGS) entry which is preliminary data.</text>
</comment>
<accession>A0A1Y2CV21</accession>
<sequence length="1135" mass="127579">MIRISFRSLLFHLILLILCFFINFGWTEFLNITISENENLLLENNFKKVNCLRYKTNKFIPIKYWNEEQKHNEKIKNQTNINLRYSTNHISSFTTFYDQLDSSIEKVIYNGIYSGSSKTIPDFKITVTLISTQDPDIFYDAIDTYNERVFTTLIYEHPELWWLGAYSLDILAYKYGSKYYYETTYNVLPSISRFQNYSGTQVSKLSKRINFIKNDIKQKISTLGLTSDYAILRYIHDYLIAKITYYLDENKKHIRNVYGALVENKCVCEGYSESLQLIAKDYGIDVIIARSKEHEWNFAKIKNKWYVIDVTWDDPTIKGKDPPSGSYSNLYTSFFLIGTSNPNYTENESIVEHALIYSAYSVTNKLIKYPIIQSNDYSPTIQEKFEVNSIKFNTSYISSELVIGNCRINVKNNEVTCPSTSGHLCISGDNEIYKSEGSSCRKTYTNSSKKYVIALKTDNGFKEYSYDNITITNTTSFIIYGCGEDSISTGCMIYTDNEYIDTINQHIYYLDRNYQYKQIRSSIYKDTINNKTYLCNSSGLCFNSFNQGYYLAGSQASDGSYNKLIKCSTTSCGSATIPRVDGFYINAINGKTLIKCEQTKLTPKCTVTISSLNIKTNGYAYLDAGNIKSTSKSYAGIITCTTSICLSISKPSIKAIQYYLNGNISEDKNIIQCNEIECKSFTTSPKKGCAIMDSSTSGNVFIGNGNKFISTPSEASSTTNKYYIDAIDNKQIVTCTYNSNYGKVICVHGSNGTNTDSSVHYVDAGISGNIIECTTLICTSKAGVVGYYISGNSNYPLIKCTRQSKTSKCENVAKSQVKNNAYYLDGSSTLNNMTYNKVIYCNSNSLCTVLNTANKGYYIEGTTPGQLIVCNGSNYSILNTTKIGYYLDGGSTIDGMNYTQIINCTSKTSCTITKEVNTGYYLDGTSTKDNLLYSKLIVYDGNYYFSLARINTGYYLNGNSNFDNKDNKNLIYCASSSKCSSIKTTSNSYFINSGFDANKKKLIFCNKDDGCYTTSAITGFYVAHNGQGYIQCTSSSTCTYYQPTTTVNYINSGFDKSPNILIKCSKINGCISQTANIGYYMTYINTLLLQCISTSYCFEITPSMNSYKNADSTNYSNSTIKCSLVNNVVTCKVGQ</sequence>
<dbReference type="STRING" id="1754190.A0A1Y2CV21"/>
<dbReference type="OrthoDB" id="10571680at2759"/>
<dbReference type="SUPFAM" id="SSF54001">
    <property type="entry name" value="Cysteine proteinases"/>
    <property type="match status" value="1"/>
</dbReference>
<gene>
    <name evidence="1" type="ORF">LY90DRAFT_670796</name>
</gene>
<evidence type="ECO:0000313" key="1">
    <source>
        <dbReference type="EMBL" id="ORY50165.1"/>
    </source>
</evidence>
<organism evidence="1 2">
    <name type="scientific">Neocallimastix californiae</name>
    <dbReference type="NCBI Taxonomy" id="1754190"/>
    <lineage>
        <taxon>Eukaryota</taxon>
        <taxon>Fungi</taxon>
        <taxon>Fungi incertae sedis</taxon>
        <taxon>Chytridiomycota</taxon>
        <taxon>Chytridiomycota incertae sedis</taxon>
        <taxon>Neocallimastigomycetes</taxon>
        <taxon>Neocallimastigales</taxon>
        <taxon>Neocallimastigaceae</taxon>
        <taxon>Neocallimastix</taxon>
    </lineage>
</organism>
<name>A0A1Y2CV21_9FUNG</name>
<protein>
    <recommendedName>
        <fullName evidence="3">Transglutaminase-like domain-containing protein</fullName>
    </recommendedName>
</protein>
<dbReference type="EMBL" id="MCOG01000098">
    <property type="protein sequence ID" value="ORY50165.1"/>
    <property type="molecule type" value="Genomic_DNA"/>
</dbReference>
<reference evidence="1 2" key="1">
    <citation type="submission" date="2016-08" db="EMBL/GenBank/DDBJ databases">
        <title>A Parts List for Fungal Cellulosomes Revealed by Comparative Genomics.</title>
        <authorList>
            <consortium name="DOE Joint Genome Institute"/>
            <person name="Haitjema C.H."/>
            <person name="Gilmore S.P."/>
            <person name="Henske J.K."/>
            <person name="Solomon K.V."/>
            <person name="De Groot R."/>
            <person name="Kuo A."/>
            <person name="Mondo S.J."/>
            <person name="Salamov A.A."/>
            <person name="Labutti K."/>
            <person name="Zhao Z."/>
            <person name="Chiniquy J."/>
            <person name="Barry K."/>
            <person name="Brewer H.M."/>
            <person name="Purvine S.O."/>
            <person name="Wright A.T."/>
            <person name="Boxma B."/>
            <person name="Van Alen T."/>
            <person name="Hackstein J.H."/>
            <person name="Baker S.E."/>
            <person name="Grigoriev I.V."/>
            <person name="O'Malley M.A."/>
        </authorList>
    </citation>
    <scope>NUCLEOTIDE SEQUENCE [LARGE SCALE GENOMIC DNA]</scope>
    <source>
        <strain evidence="1 2">G1</strain>
    </source>
</reference>
<keyword evidence="2" id="KW-1185">Reference proteome</keyword>
<dbReference type="Proteomes" id="UP000193920">
    <property type="component" value="Unassembled WGS sequence"/>
</dbReference>
<proteinExistence type="predicted"/>
<evidence type="ECO:0000313" key="2">
    <source>
        <dbReference type="Proteomes" id="UP000193920"/>
    </source>
</evidence>